<keyword evidence="9 11" id="KW-0472">Membrane</keyword>
<reference evidence="13 14" key="1">
    <citation type="journal article" date="2016" name="Genome Biol. Evol.">
        <title>Divergent and convergent evolution of fungal pathogenicity.</title>
        <authorList>
            <person name="Shang Y."/>
            <person name="Xiao G."/>
            <person name="Zheng P."/>
            <person name="Cen K."/>
            <person name="Zhan S."/>
            <person name="Wang C."/>
        </authorList>
    </citation>
    <scope>NUCLEOTIDE SEQUENCE [LARGE SCALE GENOMIC DNA]</scope>
    <source>
        <strain evidence="13 14">RCEF 3172</strain>
    </source>
</reference>
<evidence type="ECO:0000256" key="6">
    <source>
        <dbReference type="ARBA" id="ARBA00022741"/>
    </source>
</evidence>
<dbReference type="Gene3D" id="3.40.50.300">
    <property type="entry name" value="P-loop containing nucleotide triphosphate hydrolases"/>
    <property type="match status" value="1"/>
</dbReference>
<dbReference type="SMART" id="SM00382">
    <property type="entry name" value="AAA"/>
    <property type="match status" value="1"/>
</dbReference>
<dbReference type="InterPro" id="IPR003439">
    <property type="entry name" value="ABC_transporter-like_ATP-bd"/>
</dbReference>
<evidence type="ECO:0000256" key="1">
    <source>
        <dbReference type="ARBA" id="ARBA00004651"/>
    </source>
</evidence>
<dbReference type="PROSITE" id="PS00211">
    <property type="entry name" value="ABC_TRANSPORTER_1"/>
    <property type="match status" value="1"/>
</dbReference>
<dbReference type="Pfam" id="PF00005">
    <property type="entry name" value="ABC_tran"/>
    <property type="match status" value="1"/>
</dbReference>
<dbReference type="GO" id="GO:0016887">
    <property type="term" value="F:ATP hydrolysis activity"/>
    <property type="evidence" value="ECO:0007669"/>
    <property type="project" value="InterPro"/>
</dbReference>
<dbReference type="AlphaFoldDB" id="A0A162I1M6"/>
<sequence length="321" mass="34698">MRAFGGGNTYIEAMQRYLDAESTAKRHLYIFSRWLTLQMSLLGIIFAMITGVLLLTSDSTNNVARVGFSLAFVMSLSNMISTTFSKLGYLELYMSSISSVMQYTELDIEDPTGNDVAADWPSAGQLDVHDLQVSYSASLPPALKSVSLHVKRGEKVGIVGRTGAGKSSLTLSLLRLLNAQKGSISIDSIDISTIKAGDLRTRIGFIPQTPTLFCATMRSNLDYFVQISDGRINDALRHVGLLAEEGGTNSGRFTAESPVAAGGANMSHGQRQLLCLARIILKNTMVIILDEAASAVDGETDSMIQDVIRKLFHGTLIVVAH</sequence>
<keyword evidence="5 11" id="KW-0812">Transmembrane</keyword>
<dbReference type="InterPro" id="IPR050173">
    <property type="entry name" value="ABC_transporter_C-like"/>
</dbReference>
<proteinExistence type="inferred from homology"/>
<dbReference type="InterPro" id="IPR027417">
    <property type="entry name" value="P-loop_NTPase"/>
</dbReference>
<comment type="caution">
    <text evidence="13">The sequence shown here is derived from an EMBL/GenBank/DDBJ whole genome shotgun (WGS) entry which is preliminary data.</text>
</comment>
<dbReference type="GO" id="GO:0005886">
    <property type="term" value="C:plasma membrane"/>
    <property type="evidence" value="ECO:0007669"/>
    <property type="project" value="UniProtKB-SubCell"/>
</dbReference>
<evidence type="ECO:0000259" key="12">
    <source>
        <dbReference type="PROSITE" id="PS50893"/>
    </source>
</evidence>
<comment type="similarity">
    <text evidence="2">Belongs to the ABC transporter superfamily. ABCC family. Conjugate transporter (TC 3.A.1.208) subfamily.</text>
</comment>
<keyword evidence="4" id="KW-1003">Cell membrane</keyword>
<keyword evidence="10" id="KW-0325">Glycoprotein</keyword>
<feature type="domain" description="ABC transporter" evidence="12">
    <location>
        <begin position="128"/>
        <end position="321"/>
    </location>
</feature>
<evidence type="ECO:0000256" key="11">
    <source>
        <dbReference type="SAM" id="Phobius"/>
    </source>
</evidence>
<evidence type="ECO:0000256" key="2">
    <source>
        <dbReference type="ARBA" id="ARBA00009726"/>
    </source>
</evidence>
<evidence type="ECO:0000256" key="5">
    <source>
        <dbReference type="ARBA" id="ARBA00022692"/>
    </source>
</evidence>
<evidence type="ECO:0000313" key="13">
    <source>
        <dbReference type="EMBL" id="OAA51145.1"/>
    </source>
</evidence>
<accession>A0A162I1M6</accession>
<dbReference type="FunFam" id="3.40.50.300:FF:002145">
    <property type="entry name" value="ABC transporter (MsbA subfamily)"/>
    <property type="match status" value="1"/>
</dbReference>
<keyword evidence="14" id="KW-1185">Reference proteome</keyword>
<dbReference type="PANTHER" id="PTHR24223:SF456">
    <property type="entry name" value="MULTIDRUG RESISTANCE-ASSOCIATED PROTEIN LETHAL(2)03659"/>
    <property type="match status" value="1"/>
</dbReference>
<dbReference type="InterPro" id="IPR036640">
    <property type="entry name" value="ABC1_TM_sf"/>
</dbReference>
<evidence type="ECO:0000256" key="4">
    <source>
        <dbReference type="ARBA" id="ARBA00022475"/>
    </source>
</evidence>
<evidence type="ECO:0000313" key="14">
    <source>
        <dbReference type="Proteomes" id="UP000076863"/>
    </source>
</evidence>
<dbReference type="SUPFAM" id="SSF90123">
    <property type="entry name" value="ABC transporter transmembrane region"/>
    <property type="match status" value="1"/>
</dbReference>
<comment type="subcellular location">
    <subcellularLocation>
        <location evidence="1">Cell membrane</location>
        <topology evidence="1">Multi-pass membrane protein</topology>
    </subcellularLocation>
</comment>
<dbReference type="GO" id="GO:0005524">
    <property type="term" value="F:ATP binding"/>
    <property type="evidence" value="ECO:0007669"/>
    <property type="project" value="UniProtKB-KW"/>
</dbReference>
<feature type="transmembrane region" description="Helical" evidence="11">
    <location>
        <begin position="67"/>
        <end position="89"/>
    </location>
</feature>
<keyword evidence="7" id="KW-0067">ATP-binding</keyword>
<dbReference type="InterPro" id="IPR003593">
    <property type="entry name" value="AAA+_ATPase"/>
</dbReference>
<dbReference type="OrthoDB" id="6500128at2759"/>
<dbReference type="SUPFAM" id="SSF52540">
    <property type="entry name" value="P-loop containing nucleoside triphosphate hydrolases"/>
    <property type="match status" value="1"/>
</dbReference>
<evidence type="ECO:0000256" key="7">
    <source>
        <dbReference type="ARBA" id="ARBA00022840"/>
    </source>
</evidence>
<dbReference type="Gene3D" id="1.20.1560.10">
    <property type="entry name" value="ABC transporter type 1, transmembrane domain"/>
    <property type="match status" value="1"/>
</dbReference>
<keyword evidence="6" id="KW-0547">Nucleotide-binding</keyword>
<dbReference type="PROSITE" id="PS50893">
    <property type="entry name" value="ABC_TRANSPORTER_2"/>
    <property type="match status" value="1"/>
</dbReference>
<evidence type="ECO:0000256" key="3">
    <source>
        <dbReference type="ARBA" id="ARBA00022448"/>
    </source>
</evidence>
<keyword evidence="8 11" id="KW-1133">Transmembrane helix</keyword>
<organism evidence="13 14">
    <name type="scientific">Beauveria brongniartii RCEF 3172</name>
    <dbReference type="NCBI Taxonomy" id="1081107"/>
    <lineage>
        <taxon>Eukaryota</taxon>
        <taxon>Fungi</taxon>
        <taxon>Dikarya</taxon>
        <taxon>Ascomycota</taxon>
        <taxon>Pezizomycotina</taxon>
        <taxon>Sordariomycetes</taxon>
        <taxon>Hypocreomycetidae</taxon>
        <taxon>Hypocreales</taxon>
        <taxon>Cordycipitaceae</taxon>
        <taxon>Beauveria</taxon>
        <taxon>Beauveria brongniartii</taxon>
    </lineage>
</organism>
<evidence type="ECO:0000256" key="10">
    <source>
        <dbReference type="ARBA" id="ARBA00023180"/>
    </source>
</evidence>
<feature type="transmembrane region" description="Helical" evidence="11">
    <location>
        <begin position="34"/>
        <end position="55"/>
    </location>
</feature>
<dbReference type="GO" id="GO:0042626">
    <property type="term" value="F:ATPase-coupled transmembrane transporter activity"/>
    <property type="evidence" value="ECO:0007669"/>
    <property type="project" value="TreeGrafter"/>
</dbReference>
<name>A0A162I1M6_9HYPO</name>
<protein>
    <submittedName>
        <fullName evidence="13">ABC multidrug transporter</fullName>
    </submittedName>
</protein>
<keyword evidence="3" id="KW-0813">Transport</keyword>
<dbReference type="Proteomes" id="UP000076863">
    <property type="component" value="Unassembled WGS sequence"/>
</dbReference>
<evidence type="ECO:0000256" key="9">
    <source>
        <dbReference type="ARBA" id="ARBA00023136"/>
    </source>
</evidence>
<dbReference type="InterPro" id="IPR017871">
    <property type="entry name" value="ABC_transporter-like_CS"/>
</dbReference>
<evidence type="ECO:0000256" key="8">
    <source>
        <dbReference type="ARBA" id="ARBA00022989"/>
    </source>
</evidence>
<dbReference type="EMBL" id="AZHA01000002">
    <property type="protein sequence ID" value="OAA51145.1"/>
    <property type="molecule type" value="Genomic_DNA"/>
</dbReference>
<dbReference type="PANTHER" id="PTHR24223">
    <property type="entry name" value="ATP-BINDING CASSETTE SUB-FAMILY C"/>
    <property type="match status" value="1"/>
</dbReference>
<gene>
    <name evidence="13" type="ORF">BBO_01092</name>
</gene>